<accession>A0A9P5TE46</accession>
<name>A0A9P5TE46_9AGAM</name>
<keyword evidence="2" id="KW-1185">Reference proteome</keyword>
<evidence type="ECO:0000313" key="1">
    <source>
        <dbReference type="EMBL" id="KAF8487399.1"/>
    </source>
</evidence>
<proteinExistence type="predicted"/>
<dbReference type="EMBL" id="WHVB01000001">
    <property type="protein sequence ID" value="KAF8487399.1"/>
    <property type="molecule type" value="Genomic_DNA"/>
</dbReference>
<comment type="caution">
    <text evidence="1">The sequence shown here is derived from an EMBL/GenBank/DDBJ whole genome shotgun (WGS) entry which is preliminary data.</text>
</comment>
<dbReference type="Proteomes" id="UP000759537">
    <property type="component" value="Unassembled WGS sequence"/>
</dbReference>
<gene>
    <name evidence="1" type="ORF">DFH94DRAFT_678425</name>
</gene>
<organism evidence="1 2">
    <name type="scientific">Russula ochroleuca</name>
    <dbReference type="NCBI Taxonomy" id="152965"/>
    <lineage>
        <taxon>Eukaryota</taxon>
        <taxon>Fungi</taxon>
        <taxon>Dikarya</taxon>
        <taxon>Basidiomycota</taxon>
        <taxon>Agaricomycotina</taxon>
        <taxon>Agaricomycetes</taxon>
        <taxon>Russulales</taxon>
        <taxon>Russulaceae</taxon>
        <taxon>Russula</taxon>
    </lineage>
</organism>
<reference evidence="1" key="1">
    <citation type="submission" date="2019-10" db="EMBL/GenBank/DDBJ databases">
        <authorList>
            <consortium name="DOE Joint Genome Institute"/>
            <person name="Kuo A."/>
            <person name="Miyauchi S."/>
            <person name="Kiss E."/>
            <person name="Drula E."/>
            <person name="Kohler A."/>
            <person name="Sanchez-Garcia M."/>
            <person name="Andreopoulos B."/>
            <person name="Barry K.W."/>
            <person name="Bonito G."/>
            <person name="Buee M."/>
            <person name="Carver A."/>
            <person name="Chen C."/>
            <person name="Cichocki N."/>
            <person name="Clum A."/>
            <person name="Culley D."/>
            <person name="Crous P.W."/>
            <person name="Fauchery L."/>
            <person name="Girlanda M."/>
            <person name="Hayes R."/>
            <person name="Keri Z."/>
            <person name="LaButti K."/>
            <person name="Lipzen A."/>
            <person name="Lombard V."/>
            <person name="Magnuson J."/>
            <person name="Maillard F."/>
            <person name="Morin E."/>
            <person name="Murat C."/>
            <person name="Nolan M."/>
            <person name="Ohm R."/>
            <person name="Pangilinan J."/>
            <person name="Pereira M."/>
            <person name="Perotto S."/>
            <person name="Peter M."/>
            <person name="Riley R."/>
            <person name="Sitrit Y."/>
            <person name="Stielow B."/>
            <person name="Szollosi G."/>
            <person name="Zifcakova L."/>
            <person name="Stursova M."/>
            <person name="Spatafora J.W."/>
            <person name="Tedersoo L."/>
            <person name="Vaario L.-M."/>
            <person name="Yamada A."/>
            <person name="Yan M."/>
            <person name="Wang P."/>
            <person name="Xu J."/>
            <person name="Bruns T."/>
            <person name="Baldrian P."/>
            <person name="Vilgalys R."/>
            <person name="Henrissat B."/>
            <person name="Grigoriev I.V."/>
            <person name="Hibbett D."/>
            <person name="Nagy L.G."/>
            <person name="Martin F.M."/>
        </authorList>
    </citation>
    <scope>NUCLEOTIDE SEQUENCE</scope>
    <source>
        <strain evidence="1">Prilba</strain>
    </source>
</reference>
<protein>
    <submittedName>
        <fullName evidence="1">Uncharacterized protein</fullName>
    </submittedName>
</protein>
<evidence type="ECO:0000313" key="2">
    <source>
        <dbReference type="Proteomes" id="UP000759537"/>
    </source>
</evidence>
<dbReference type="OrthoDB" id="15425at2759"/>
<reference evidence="1" key="2">
    <citation type="journal article" date="2020" name="Nat. Commun.">
        <title>Large-scale genome sequencing of mycorrhizal fungi provides insights into the early evolution of symbiotic traits.</title>
        <authorList>
            <person name="Miyauchi S."/>
            <person name="Kiss E."/>
            <person name="Kuo A."/>
            <person name="Drula E."/>
            <person name="Kohler A."/>
            <person name="Sanchez-Garcia M."/>
            <person name="Morin E."/>
            <person name="Andreopoulos B."/>
            <person name="Barry K.W."/>
            <person name="Bonito G."/>
            <person name="Buee M."/>
            <person name="Carver A."/>
            <person name="Chen C."/>
            <person name="Cichocki N."/>
            <person name="Clum A."/>
            <person name="Culley D."/>
            <person name="Crous P.W."/>
            <person name="Fauchery L."/>
            <person name="Girlanda M."/>
            <person name="Hayes R.D."/>
            <person name="Keri Z."/>
            <person name="LaButti K."/>
            <person name="Lipzen A."/>
            <person name="Lombard V."/>
            <person name="Magnuson J."/>
            <person name="Maillard F."/>
            <person name="Murat C."/>
            <person name="Nolan M."/>
            <person name="Ohm R.A."/>
            <person name="Pangilinan J."/>
            <person name="Pereira M.F."/>
            <person name="Perotto S."/>
            <person name="Peter M."/>
            <person name="Pfister S."/>
            <person name="Riley R."/>
            <person name="Sitrit Y."/>
            <person name="Stielow J.B."/>
            <person name="Szollosi G."/>
            <person name="Zifcakova L."/>
            <person name="Stursova M."/>
            <person name="Spatafora J.W."/>
            <person name="Tedersoo L."/>
            <person name="Vaario L.M."/>
            <person name="Yamada A."/>
            <person name="Yan M."/>
            <person name="Wang P."/>
            <person name="Xu J."/>
            <person name="Bruns T."/>
            <person name="Baldrian P."/>
            <person name="Vilgalys R."/>
            <person name="Dunand C."/>
            <person name="Henrissat B."/>
            <person name="Grigoriev I.V."/>
            <person name="Hibbett D."/>
            <person name="Nagy L.G."/>
            <person name="Martin F.M."/>
        </authorList>
    </citation>
    <scope>NUCLEOTIDE SEQUENCE</scope>
    <source>
        <strain evidence="1">Prilba</strain>
    </source>
</reference>
<dbReference type="AlphaFoldDB" id="A0A9P5TE46"/>
<sequence>MQYAVKPADRGYRLGGKNLPLGKLDDTIRDFQNINLAFCRGGIYGPLLMIPVDGEEVVKVIDSTGFKFTSGHFKLSVKRPRSHTKQPFLFGNGLREFATNIKTIWSSTSFIIFNATGSFGAAFQRTDGPGPDAGSPALIVVILDVGAEAPTKQILALTAPISRTSTAHLWSWERYADRGAASANGRLRDEVEVHPAPSTISRTALDTFQHVQSYAHPITPFLDVVGPTVHAIKDSASRLGLPLMLESKTETVDAPPV</sequence>